<sequence>GEIVKQVARVTGGSGGGSARLGQAGGKDRDKIDEALRLVKSLIM</sequence>
<dbReference type="Gene3D" id="3.10.310.40">
    <property type="match status" value="1"/>
</dbReference>
<reference evidence="2" key="1">
    <citation type="journal article" date="2014" name="Front. Microbiol.">
        <title>High frequency of phylogenetically diverse reductive dehalogenase-homologous genes in deep subseafloor sedimentary metagenomes.</title>
        <authorList>
            <person name="Kawai M."/>
            <person name="Futagami T."/>
            <person name="Toyoda A."/>
            <person name="Takaki Y."/>
            <person name="Nishi S."/>
            <person name="Hori S."/>
            <person name="Arai W."/>
            <person name="Tsubouchi T."/>
            <person name="Morono Y."/>
            <person name="Uchiyama I."/>
            <person name="Ito T."/>
            <person name="Fujiyama A."/>
            <person name="Inagaki F."/>
            <person name="Takami H."/>
        </authorList>
    </citation>
    <scope>NUCLEOTIDE SEQUENCE</scope>
    <source>
        <strain evidence="2">Expedition CK06-06</strain>
    </source>
</reference>
<dbReference type="Pfam" id="PF02272">
    <property type="entry name" value="DHHA1"/>
    <property type="match status" value="1"/>
</dbReference>
<organism evidence="2">
    <name type="scientific">marine sediment metagenome</name>
    <dbReference type="NCBI Taxonomy" id="412755"/>
    <lineage>
        <taxon>unclassified sequences</taxon>
        <taxon>metagenomes</taxon>
        <taxon>ecological metagenomes</taxon>
    </lineage>
</organism>
<name>X1UHI5_9ZZZZ</name>
<comment type="caution">
    <text evidence="2">The sequence shown here is derived from an EMBL/GenBank/DDBJ whole genome shotgun (WGS) entry which is preliminary data.</text>
</comment>
<protein>
    <recommendedName>
        <fullName evidence="1">DHHA1 domain-containing protein</fullName>
    </recommendedName>
</protein>
<gene>
    <name evidence="2" type="ORF">S12H4_53422</name>
</gene>
<dbReference type="InterPro" id="IPR003156">
    <property type="entry name" value="DHHA1_dom"/>
</dbReference>
<evidence type="ECO:0000313" key="2">
    <source>
        <dbReference type="EMBL" id="GAJ03017.1"/>
    </source>
</evidence>
<feature type="non-terminal residue" evidence="2">
    <location>
        <position position="1"/>
    </location>
</feature>
<accession>X1UHI5</accession>
<feature type="domain" description="DHHA1" evidence="1">
    <location>
        <begin position="1"/>
        <end position="43"/>
    </location>
</feature>
<dbReference type="AlphaFoldDB" id="X1UHI5"/>
<dbReference type="GO" id="GO:0003676">
    <property type="term" value="F:nucleic acid binding"/>
    <property type="evidence" value="ECO:0007669"/>
    <property type="project" value="InterPro"/>
</dbReference>
<evidence type="ECO:0000259" key="1">
    <source>
        <dbReference type="Pfam" id="PF02272"/>
    </source>
</evidence>
<proteinExistence type="predicted"/>
<dbReference type="EMBL" id="BARW01034004">
    <property type="protein sequence ID" value="GAJ03017.1"/>
    <property type="molecule type" value="Genomic_DNA"/>
</dbReference>